<dbReference type="EC" id="3.1.3.-" evidence="3"/>
<dbReference type="InterPro" id="IPR057023">
    <property type="entry name" value="PTP-SAK"/>
</dbReference>
<dbReference type="PANTHER" id="PTHR46274:SF6">
    <property type="entry name" value="TYR_PHOSPHATASE_2 DOMAIN-CONTAINING PROTEIN"/>
    <property type="match status" value="1"/>
</dbReference>
<feature type="domain" description="Tyrosine specific protein phosphatases" evidence="2">
    <location>
        <begin position="135"/>
        <end position="182"/>
    </location>
</feature>
<organism evidence="3 4">
    <name type="scientific">Helianthus annuus</name>
    <name type="common">Common sunflower</name>
    <dbReference type="NCBI Taxonomy" id="4232"/>
    <lineage>
        <taxon>Eukaryota</taxon>
        <taxon>Viridiplantae</taxon>
        <taxon>Streptophyta</taxon>
        <taxon>Embryophyta</taxon>
        <taxon>Tracheophyta</taxon>
        <taxon>Spermatophyta</taxon>
        <taxon>Magnoliopsida</taxon>
        <taxon>eudicotyledons</taxon>
        <taxon>Gunneridae</taxon>
        <taxon>Pentapetalae</taxon>
        <taxon>asterids</taxon>
        <taxon>campanulids</taxon>
        <taxon>Asterales</taxon>
        <taxon>Asteraceae</taxon>
        <taxon>Asteroideae</taxon>
        <taxon>Heliantheae alliance</taxon>
        <taxon>Heliantheae</taxon>
        <taxon>Helianthus</taxon>
    </lineage>
</organism>
<dbReference type="InterPro" id="IPR029021">
    <property type="entry name" value="Prot-tyrosine_phosphatase-like"/>
</dbReference>
<sequence length="217" mass="25126">MTACRSMVLWKVPTFLDDCAQLLWTQRVMFTSNYLARLVGLFKILKVGTFLLPSKLISFFLLGVVPFSKDVYRLKQLNVGGVVTLKEPYETLVPTSFYQAHDIDHPVIPTRDIAHPVIPTRDYLKNATRCRTAYMHCKGRKERSTTIMLCYLVEYRYMTSIAALEYVRSRRPRVLLAPSQWKKRRSSSRDAWPPLRGNYNICNTGYVIINSLYCAID</sequence>
<protein>
    <submittedName>
        <fullName evidence="3">Phosphoric monoester hydrolase</fullName>
        <ecNumber evidence="3">3.1.3.-</ecNumber>
    </submittedName>
</protein>
<evidence type="ECO:0000259" key="2">
    <source>
        <dbReference type="PROSITE" id="PS50056"/>
    </source>
</evidence>
<dbReference type="PANTHER" id="PTHR46274">
    <property type="entry name" value="PHOSPHATIDYLINOSITOL PHOSPHATASE"/>
    <property type="match status" value="1"/>
</dbReference>
<dbReference type="FunFam" id="3.90.190.10:FF:000157">
    <property type="entry name" value="Protein-tyrosine phosphatase"/>
    <property type="match status" value="1"/>
</dbReference>
<reference evidence="3" key="2">
    <citation type="submission" date="2020-06" db="EMBL/GenBank/DDBJ databases">
        <title>Helianthus annuus Genome sequencing and assembly Release 2.</title>
        <authorList>
            <person name="Gouzy J."/>
            <person name="Langlade N."/>
            <person name="Munos S."/>
        </authorList>
    </citation>
    <scope>NUCLEOTIDE SEQUENCE</scope>
    <source>
        <tissue evidence="3">Leaves</tissue>
    </source>
</reference>
<comment type="caution">
    <text evidence="3">The sequence shown here is derived from an EMBL/GenBank/DDBJ whole genome shotgun (WGS) entry which is preliminary data.</text>
</comment>
<dbReference type="Proteomes" id="UP000215914">
    <property type="component" value="Unassembled WGS sequence"/>
</dbReference>
<keyword evidence="4" id="KW-1185">Reference proteome</keyword>
<gene>
    <name evidence="3" type="ORF">HanXRQr2_Chr12g0551891</name>
</gene>
<dbReference type="AlphaFoldDB" id="A0A9K3MWZ0"/>
<name>A0A9K3MWZ0_HELAN</name>
<dbReference type="SUPFAM" id="SSF52799">
    <property type="entry name" value="(Phosphotyrosine protein) phosphatases II"/>
    <property type="match status" value="1"/>
</dbReference>
<evidence type="ECO:0000313" key="3">
    <source>
        <dbReference type="EMBL" id="KAF5778807.1"/>
    </source>
</evidence>
<evidence type="ECO:0000256" key="1">
    <source>
        <dbReference type="ARBA" id="ARBA00022801"/>
    </source>
</evidence>
<dbReference type="PROSITE" id="PS50056">
    <property type="entry name" value="TYR_PHOSPHATASE_2"/>
    <property type="match status" value="1"/>
</dbReference>
<dbReference type="Pfam" id="PF22784">
    <property type="entry name" value="PTP-SAK"/>
    <property type="match status" value="1"/>
</dbReference>
<dbReference type="EMBL" id="MNCJ02000327">
    <property type="protein sequence ID" value="KAF5778807.1"/>
    <property type="molecule type" value="Genomic_DNA"/>
</dbReference>
<dbReference type="Gramene" id="mRNA:HanXRQr2_Chr12g0551891">
    <property type="protein sequence ID" value="mRNA:HanXRQr2_Chr12g0551891"/>
    <property type="gene ID" value="HanXRQr2_Chr12g0551891"/>
</dbReference>
<dbReference type="Gene3D" id="3.90.190.10">
    <property type="entry name" value="Protein tyrosine phosphatase superfamily"/>
    <property type="match status" value="1"/>
</dbReference>
<dbReference type="InterPro" id="IPR000387">
    <property type="entry name" value="Tyr_Pase_dom"/>
</dbReference>
<keyword evidence="1 3" id="KW-0378">Hydrolase</keyword>
<proteinExistence type="predicted"/>
<evidence type="ECO:0000313" key="4">
    <source>
        <dbReference type="Proteomes" id="UP000215914"/>
    </source>
</evidence>
<reference evidence="3" key="1">
    <citation type="journal article" date="2017" name="Nature">
        <title>The sunflower genome provides insights into oil metabolism, flowering and Asterid evolution.</title>
        <authorList>
            <person name="Badouin H."/>
            <person name="Gouzy J."/>
            <person name="Grassa C.J."/>
            <person name="Murat F."/>
            <person name="Staton S.E."/>
            <person name="Cottret L."/>
            <person name="Lelandais-Briere C."/>
            <person name="Owens G.L."/>
            <person name="Carrere S."/>
            <person name="Mayjonade B."/>
            <person name="Legrand L."/>
            <person name="Gill N."/>
            <person name="Kane N.C."/>
            <person name="Bowers J.E."/>
            <person name="Hubner S."/>
            <person name="Bellec A."/>
            <person name="Berard A."/>
            <person name="Berges H."/>
            <person name="Blanchet N."/>
            <person name="Boniface M.C."/>
            <person name="Brunel D."/>
            <person name="Catrice O."/>
            <person name="Chaidir N."/>
            <person name="Claudel C."/>
            <person name="Donnadieu C."/>
            <person name="Faraut T."/>
            <person name="Fievet G."/>
            <person name="Helmstetter N."/>
            <person name="King M."/>
            <person name="Knapp S.J."/>
            <person name="Lai Z."/>
            <person name="Le Paslier M.C."/>
            <person name="Lippi Y."/>
            <person name="Lorenzon L."/>
            <person name="Mandel J.R."/>
            <person name="Marage G."/>
            <person name="Marchand G."/>
            <person name="Marquand E."/>
            <person name="Bret-Mestries E."/>
            <person name="Morien E."/>
            <person name="Nambeesan S."/>
            <person name="Nguyen T."/>
            <person name="Pegot-Espagnet P."/>
            <person name="Pouilly N."/>
            <person name="Raftis F."/>
            <person name="Sallet E."/>
            <person name="Schiex T."/>
            <person name="Thomas J."/>
            <person name="Vandecasteele C."/>
            <person name="Vares D."/>
            <person name="Vear F."/>
            <person name="Vautrin S."/>
            <person name="Crespi M."/>
            <person name="Mangin B."/>
            <person name="Burke J.M."/>
            <person name="Salse J."/>
            <person name="Munos S."/>
            <person name="Vincourt P."/>
            <person name="Rieseberg L.H."/>
            <person name="Langlade N.B."/>
        </authorList>
    </citation>
    <scope>NUCLEOTIDE SEQUENCE</scope>
    <source>
        <tissue evidence="3">Leaves</tissue>
    </source>
</reference>
<accession>A0A9K3MWZ0</accession>
<dbReference type="GO" id="GO:0008962">
    <property type="term" value="F:phosphatidylglycerophosphatase activity"/>
    <property type="evidence" value="ECO:0000318"/>
    <property type="project" value="GO_Central"/>
</dbReference>